<dbReference type="RefSeq" id="WP_050600594.1">
    <property type="nucleotide sequence ID" value="NZ_JYNE01000025.1"/>
</dbReference>
<accession>A0A0L1KD91</accession>
<dbReference type="STRING" id="1306953.J121_95"/>
<name>A0A0L1KD91_9SPHN</name>
<dbReference type="AlphaFoldDB" id="A0A0L1KD91"/>
<dbReference type="PATRIC" id="fig|1306953.7.peg.97"/>
<reference evidence="1" key="1">
    <citation type="submission" date="2015-02" db="EMBL/GenBank/DDBJ databases">
        <authorList>
            <person name="Chooi Y.-H."/>
        </authorList>
    </citation>
    <scope>NUCLEOTIDE SEQUENCE [LARGE SCALE GENOMIC DNA]</scope>
    <source>
        <strain evidence="1">LAMA 915</strain>
    </source>
</reference>
<comment type="caution">
    <text evidence="1">The sequence shown here is derived from an EMBL/GenBank/DDBJ whole genome shotgun (WGS) entry which is preliminary data.</text>
</comment>
<proteinExistence type="predicted"/>
<dbReference type="Proteomes" id="UP000037446">
    <property type="component" value="Unassembled WGS sequence"/>
</dbReference>
<gene>
    <name evidence="1" type="ORF">J121_95</name>
</gene>
<organism evidence="1 2">
    <name type="scientific">Qipengyuania citrea LAMA 915</name>
    <dbReference type="NCBI Taxonomy" id="1306953"/>
    <lineage>
        <taxon>Bacteria</taxon>
        <taxon>Pseudomonadati</taxon>
        <taxon>Pseudomonadota</taxon>
        <taxon>Alphaproteobacteria</taxon>
        <taxon>Sphingomonadales</taxon>
        <taxon>Erythrobacteraceae</taxon>
        <taxon>Qipengyuania</taxon>
    </lineage>
</organism>
<evidence type="ECO:0000313" key="1">
    <source>
        <dbReference type="EMBL" id="KNH01896.1"/>
    </source>
</evidence>
<sequence length="391" mass="43214">MNSPDRSPGWDKRAVNRIAKEQYGGLREMFAAHGWSIDGRVISQIAPTKVVGTYRSIEAFDLAHANGRDKNFILDPLAVLREPEPKVLLTSYFGFTPWDWPCLTFTDETRRDTIVAETRPGFLAVIYGSTSRQTPESQRGKLMGIYQCSHRTGPTDQFLSPAGLQRKRAVEPKATSWSNAIEAIRAWSIPPDIAPFVADFAPTTYDPDAGTAISRYGRWLAPDEARKILDLELVPEPTFWGSEVVQRALAPSREALKPSRPGPVSQSGYFVAEAEGPKHLYILRLVGNADHFLGRRAGGRSIIKVGSDSRCRAHNSALPKGAFGWEVLKSTLIEGREPFAPSHAAKFGEQQMIRHLVADEGSLGGEFFLASDKAIEDAWALGVRSAEEWKP</sequence>
<dbReference type="EMBL" id="JYNE01000025">
    <property type="protein sequence ID" value="KNH01896.1"/>
    <property type="molecule type" value="Genomic_DNA"/>
</dbReference>
<protein>
    <submittedName>
        <fullName evidence="1">Uncharacterized protein</fullName>
    </submittedName>
</protein>
<evidence type="ECO:0000313" key="2">
    <source>
        <dbReference type="Proteomes" id="UP000037446"/>
    </source>
</evidence>